<feature type="region of interest" description="Disordered" evidence="14">
    <location>
        <begin position="1"/>
        <end position="44"/>
    </location>
</feature>
<dbReference type="Pfam" id="PF05148">
    <property type="entry name" value="Methyltransf_8"/>
    <property type="match status" value="1"/>
</dbReference>
<dbReference type="SUPFAM" id="SSF53335">
    <property type="entry name" value="S-adenosyl-L-methionine-dependent methyltransferases"/>
    <property type="match status" value="1"/>
</dbReference>
<feature type="region of interest" description="Disordered" evidence="14">
    <location>
        <begin position="213"/>
        <end position="332"/>
    </location>
</feature>
<dbReference type="InterPro" id="IPR042036">
    <property type="entry name" value="RRP8_N"/>
</dbReference>
<evidence type="ECO:0000256" key="11">
    <source>
        <dbReference type="ARBA" id="ARBA00023163"/>
    </source>
</evidence>
<evidence type="ECO:0000256" key="12">
    <source>
        <dbReference type="ARBA" id="ARBA00023242"/>
    </source>
</evidence>
<dbReference type="InterPro" id="IPR029063">
    <property type="entry name" value="SAM-dependent_MTases_sf"/>
</dbReference>
<feature type="compositionally biased region" description="Basic residues" evidence="14">
    <location>
        <begin position="9"/>
        <end position="18"/>
    </location>
</feature>
<evidence type="ECO:0000256" key="3">
    <source>
        <dbReference type="ARBA" id="ARBA00020203"/>
    </source>
</evidence>
<evidence type="ECO:0000256" key="13">
    <source>
        <dbReference type="RuleBase" id="RU365074"/>
    </source>
</evidence>
<dbReference type="CDD" id="cd02440">
    <property type="entry name" value="AdoMet_MTases"/>
    <property type="match status" value="1"/>
</dbReference>
<dbReference type="FunFam" id="1.10.10.2150:FF:000001">
    <property type="entry name" value="Ribosomal RNA-processing protein 8"/>
    <property type="match status" value="1"/>
</dbReference>
<dbReference type="Proteomes" id="UP001497382">
    <property type="component" value="Unassembled WGS sequence"/>
</dbReference>
<evidence type="ECO:0000313" key="15">
    <source>
        <dbReference type="EMBL" id="CAL1291224.1"/>
    </source>
</evidence>
<evidence type="ECO:0000313" key="16">
    <source>
        <dbReference type="Proteomes" id="UP001497382"/>
    </source>
</evidence>
<accession>A0AAV2B6I9</accession>
<evidence type="ECO:0000256" key="5">
    <source>
        <dbReference type="ARBA" id="ARBA00022552"/>
    </source>
</evidence>
<dbReference type="GO" id="GO:0008168">
    <property type="term" value="F:methyltransferase activity"/>
    <property type="evidence" value="ECO:0007669"/>
    <property type="project" value="UniProtKB-KW"/>
</dbReference>
<keyword evidence="12 13" id="KW-0539">Nucleus</keyword>
<keyword evidence="5 13" id="KW-0698">rRNA processing</keyword>
<keyword evidence="16" id="KW-1185">Reference proteome</keyword>
<feature type="compositionally biased region" description="Basic residues" evidence="14">
    <location>
        <begin position="107"/>
        <end position="119"/>
    </location>
</feature>
<keyword evidence="4" id="KW-0678">Repressor</keyword>
<evidence type="ECO:0000256" key="10">
    <source>
        <dbReference type="ARBA" id="ARBA00023015"/>
    </source>
</evidence>
<dbReference type="EC" id="2.1.1.-" evidence="13"/>
<feature type="compositionally biased region" description="Basic and acidic residues" evidence="14">
    <location>
        <begin position="266"/>
        <end position="286"/>
    </location>
</feature>
<evidence type="ECO:0000256" key="4">
    <source>
        <dbReference type="ARBA" id="ARBA00022491"/>
    </source>
</evidence>
<feature type="compositionally biased region" description="Low complexity" evidence="14">
    <location>
        <begin position="156"/>
        <end position="168"/>
    </location>
</feature>
<feature type="region of interest" description="Disordered" evidence="14">
    <location>
        <begin position="89"/>
        <end position="186"/>
    </location>
</feature>
<keyword evidence="9" id="KW-0156">Chromatin regulator</keyword>
<feature type="compositionally biased region" description="Basic and acidic residues" evidence="14">
    <location>
        <begin position="310"/>
        <end position="328"/>
    </location>
</feature>
<comment type="function">
    <text evidence="13">Probable methyltransferase required to silence rDNA.</text>
</comment>
<keyword evidence="8 13" id="KW-0949">S-adenosyl-L-methionine</keyword>
<organism evidence="15 16">
    <name type="scientific">Larinioides sclopetarius</name>
    <dbReference type="NCBI Taxonomy" id="280406"/>
    <lineage>
        <taxon>Eukaryota</taxon>
        <taxon>Metazoa</taxon>
        <taxon>Ecdysozoa</taxon>
        <taxon>Arthropoda</taxon>
        <taxon>Chelicerata</taxon>
        <taxon>Arachnida</taxon>
        <taxon>Araneae</taxon>
        <taxon>Araneomorphae</taxon>
        <taxon>Entelegynae</taxon>
        <taxon>Araneoidea</taxon>
        <taxon>Araneidae</taxon>
        <taxon>Larinioides</taxon>
    </lineage>
</organism>
<evidence type="ECO:0000256" key="6">
    <source>
        <dbReference type="ARBA" id="ARBA00022603"/>
    </source>
</evidence>
<feature type="compositionally biased region" description="Acidic residues" evidence="14">
    <location>
        <begin position="221"/>
        <end position="231"/>
    </location>
</feature>
<dbReference type="PANTHER" id="PTHR12787">
    <property type="entry name" value="RIBOSOMAL RNA-PROCESSING PROTEIN 8"/>
    <property type="match status" value="1"/>
</dbReference>
<reference evidence="15 16" key="1">
    <citation type="submission" date="2024-04" db="EMBL/GenBank/DDBJ databases">
        <authorList>
            <person name="Rising A."/>
            <person name="Reimegard J."/>
            <person name="Sonavane S."/>
            <person name="Akerstrom W."/>
            <person name="Nylinder S."/>
            <person name="Hedman E."/>
            <person name="Kallberg Y."/>
        </authorList>
    </citation>
    <scope>NUCLEOTIDE SEQUENCE [LARGE SCALE GENOMIC DNA]</scope>
</reference>
<gene>
    <name evidence="15" type="ORF">LARSCL_LOCUS16965</name>
</gene>
<comment type="subcellular location">
    <subcellularLocation>
        <location evidence="1 13">Nucleus</location>
        <location evidence="1 13">Nucleolus</location>
    </subcellularLocation>
</comment>
<dbReference type="EMBL" id="CAXIEN010000278">
    <property type="protein sequence ID" value="CAL1291224.1"/>
    <property type="molecule type" value="Genomic_DNA"/>
</dbReference>
<keyword evidence="10" id="KW-0805">Transcription regulation</keyword>
<dbReference type="PANTHER" id="PTHR12787:SF0">
    <property type="entry name" value="RIBOSOMAL RNA-PROCESSING PROTEIN 8"/>
    <property type="match status" value="1"/>
</dbReference>
<evidence type="ECO:0000256" key="14">
    <source>
        <dbReference type="SAM" id="MobiDB-lite"/>
    </source>
</evidence>
<dbReference type="Gene3D" id="3.40.50.150">
    <property type="entry name" value="Vaccinia Virus protein VP39"/>
    <property type="match status" value="1"/>
</dbReference>
<dbReference type="Gene3D" id="1.10.10.2150">
    <property type="entry name" value="Ribosomal RNA-processing protein 8, N-terminal domain"/>
    <property type="match status" value="1"/>
</dbReference>
<dbReference type="FunFam" id="3.40.50.150:FF:000068">
    <property type="entry name" value="Ribosomal RNA-processing protein 8"/>
    <property type="match status" value="1"/>
</dbReference>
<dbReference type="GO" id="GO:0005730">
    <property type="term" value="C:nucleolus"/>
    <property type="evidence" value="ECO:0007669"/>
    <property type="project" value="UniProtKB-SubCell"/>
</dbReference>
<keyword evidence="11" id="KW-0804">Transcription</keyword>
<dbReference type="AlphaFoldDB" id="A0AAV2B6I9"/>
<feature type="compositionally biased region" description="Acidic residues" evidence="14">
    <location>
        <begin position="169"/>
        <end position="186"/>
    </location>
</feature>
<feature type="compositionally biased region" description="Basic residues" evidence="14">
    <location>
        <begin position="143"/>
        <end position="155"/>
    </location>
</feature>
<dbReference type="GO" id="GO:0006325">
    <property type="term" value="P:chromatin organization"/>
    <property type="evidence" value="ECO:0007669"/>
    <property type="project" value="UniProtKB-KW"/>
</dbReference>
<evidence type="ECO:0000256" key="2">
    <source>
        <dbReference type="ARBA" id="ARBA00006301"/>
    </source>
</evidence>
<evidence type="ECO:0000256" key="1">
    <source>
        <dbReference type="ARBA" id="ARBA00004604"/>
    </source>
</evidence>
<feature type="compositionally biased region" description="Basic and acidic residues" evidence="14">
    <location>
        <begin position="90"/>
        <end position="99"/>
    </location>
</feature>
<sequence>MDSSVIARKTSRKRKKHPTGNPSNNTPKKQKLSKNVNASRELIKKKKSFANKYAKSNITATDIQNSNKQEKLNESLNVNMAKKVKKNFLKTRDIADTKSKSPILSKHMPKSKKNKKFKKVPGASIQVSPSKSKEKSKSPAVKKVSKVKKGKKKFGKQVSNLEENINSESNDELSDVCISDDNESDEEVLREEIQNSSIFKQIEKLMKKAPHLNPAISGLESPEDLNDEDLDNSSNLNLSVESDDANSDMETDDQGASSSESDLEDSNFKNETPNKKDNTSFKRQDKNVPPAKKKNNFPETVAESTGFNRTSKDNTLKRNISNKDKKGEMSSNLKNKVQEKLAGAKFRFLNEKLYTETGKEAFKYFQENTEEFEDYHSGYRLQISKWPMNPVNEIIADIQKLKKNSVIADLGCGEAKIAQTFPQRTVHSFDLVPLNEFVKACDISKIPLPNESVDVVVFCLSLMGTNLKDYLCEAFRILKVGGILKIAEVESRIQDLGHFISYLKSIGFKLERKNTKHKMFVFLDLKREMQKYKLAKIPSLSLRPCLYKKR</sequence>
<dbReference type="GO" id="GO:0006364">
    <property type="term" value="P:rRNA processing"/>
    <property type="evidence" value="ECO:0007669"/>
    <property type="project" value="UniProtKB-UniRule"/>
</dbReference>
<keyword evidence="6 13" id="KW-0489">Methyltransferase</keyword>
<comment type="similarity">
    <text evidence="2 13">Belongs to the methyltransferase superfamily. RRP8 family.</text>
</comment>
<feature type="compositionally biased region" description="Acidic residues" evidence="14">
    <location>
        <begin position="241"/>
        <end position="253"/>
    </location>
</feature>
<evidence type="ECO:0000256" key="7">
    <source>
        <dbReference type="ARBA" id="ARBA00022679"/>
    </source>
</evidence>
<comment type="caution">
    <text evidence="15">The sequence shown here is derived from an EMBL/GenBank/DDBJ whole genome shotgun (WGS) entry which is preliminary data.</text>
</comment>
<evidence type="ECO:0000256" key="8">
    <source>
        <dbReference type="ARBA" id="ARBA00022691"/>
    </source>
</evidence>
<proteinExistence type="inferred from homology"/>
<dbReference type="InterPro" id="IPR007823">
    <property type="entry name" value="RRP8"/>
</dbReference>
<keyword evidence="7 13" id="KW-0808">Transferase</keyword>
<dbReference type="GO" id="GO:0032259">
    <property type="term" value="P:methylation"/>
    <property type="evidence" value="ECO:0007669"/>
    <property type="project" value="UniProtKB-KW"/>
</dbReference>
<protein>
    <recommendedName>
        <fullName evidence="3 13">Ribosomal RNA-processing protein 8</fullName>
        <ecNumber evidence="13">2.1.1.-</ecNumber>
    </recommendedName>
</protein>
<feature type="compositionally biased region" description="Polar residues" evidence="14">
    <location>
        <begin position="20"/>
        <end position="38"/>
    </location>
</feature>
<name>A0AAV2B6I9_9ARAC</name>
<evidence type="ECO:0000256" key="9">
    <source>
        <dbReference type="ARBA" id="ARBA00022853"/>
    </source>
</evidence>